<reference evidence="13 14" key="1">
    <citation type="submission" date="2021-07" db="EMBL/GenBank/DDBJ databases">
        <authorList>
            <person name="Palmer J.M."/>
        </authorList>
    </citation>
    <scope>NUCLEOTIDE SEQUENCE [LARGE SCALE GENOMIC DNA]</scope>
    <source>
        <strain evidence="13 14">AT_MEX2019</strain>
        <tissue evidence="13">Muscle</tissue>
    </source>
</reference>
<evidence type="ECO:0000256" key="5">
    <source>
        <dbReference type="ARBA" id="ARBA00023136"/>
    </source>
</evidence>
<evidence type="ECO:0000256" key="4">
    <source>
        <dbReference type="ARBA" id="ARBA00023010"/>
    </source>
</evidence>
<keyword evidence="6 10" id="KW-0576">Peroxisome</keyword>
<evidence type="ECO:0000256" key="7">
    <source>
        <dbReference type="ARBA" id="ARBA00029502"/>
    </source>
</evidence>
<comment type="subcellular location">
    <subcellularLocation>
        <location evidence="9 10">Peroxisome membrane</location>
    </subcellularLocation>
</comment>
<evidence type="ECO:0000256" key="1">
    <source>
        <dbReference type="ARBA" id="ARBA00005443"/>
    </source>
</evidence>
<protein>
    <recommendedName>
        <fullName evidence="7 10">Peroxisomal membrane protein PEX14</fullName>
    </recommendedName>
    <alternativeName>
        <fullName evidence="8 10">Peroxin-14</fullName>
    </alternativeName>
</protein>
<evidence type="ECO:0000259" key="12">
    <source>
        <dbReference type="Pfam" id="PF04695"/>
    </source>
</evidence>
<comment type="caution">
    <text evidence="13">The sequence shown here is derived from an EMBL/GenBank/DDBJ whole genome shotgun (WGS) entry which is preliminary data.</text>
</comment>
<evidence type="ECO:0000256" key="6">
    <source>
        <dbReference type="ARBA" id="ARBA00023140"/>
    </source>
</evidence>
<evidence type="ECO:0000313" key="14">
    <source>
        <dbReference type="Proteomes" id="UP001345963"/>
    </source>
</evidence>
<dbReference type="Gene3D" id="1.10.10.10">
    <property type="entry name" value="Winged helix-like DNA-binding domain superfamily/Winged helix DNA-binding domain"/>
    <property type="match status" value="1"/>
</dbReference>
<evidence type="ECO:0000256" key="9">
    <source>
        <dbReference type="ARBA" id="ARBA00046271"/>
    </source>
</evidence>
<evidence type="ECO:0000256" key="2">
    <source>
        <dbReference type="ARBA" id="ARBA00022448"/>
    </source>
</evidence>
<comment type="function">
    <text evidence="10">Component of the PEX13-PEX14 docking complex, a translocon channel that specifically mediates the import of peroxisomal cargo proteins bound to PEX5 receptor. The PEX13-PEX14 docking complex forms a large import pore which can be opened to a diameter of about 9 nm. Mechanistically, PEX5 receptor along with cargo proteins associates with the PEX14 subunit of the PEX13-PEX14 docking complex in the cytosol, leading to the insertion of the receptor into the organelle membrane with the concomitant translocation of the cargo into the peroxisome matrix.</text>
</comment>
<dbReference type="Pfam" id="PF04695">
    <property type="entry name" value="Pex14_N"/>
    <property type="match status" value="1"/>
</dbReference>
<evidence type="ECO:0000256" key="8">
    <source>
        <dbReference type="ARBA" id="ARBA00029691"/>
    </source>
</evidence>
<evidence type="ECO:0000256" key="3">
    <source>
        <dbReference type="ARBA" id="ARBA00022927"/>
    </source>
</evidence>
<feature type="region of interest" description="Disordered" evidence="11">
    <location>
        <begin position="1"/>
        <end position="24"/>
    </location>
</feature>
<feature type="domain" description="Peroxisome membrane anchor protein Pex14p N-terminal" evidence="12">
    <location>
        <begin position="26"/>
        <end position="57"/>
    </location>
</feature>
<organism evidence="13 14">
    <name type="scientific">Ataeniobius toweri</name>
    <dbReference type="NCBI Taxonomy" id="208326"/>
    <lineage>
        <taxon>Eukaryota</taxon>
        <taxon>Metazoa</taxon>
        <taxon>Chordata</taxon>
        <taxon>Craniata</taxon>
        <taxon>Vertebrata</taxon>
        <taxon>Euteleostomi</taxon>
        <taxon>Actinopterygii</taxon>
        <taxon>Neopterygii</taxon>
        <taxon>Teleostei</taxon>
        <taxon>Neoteleostei</taxon>
        <taxon>Acanthomorphata</taxon>
        <taxon>Ovalentaria</taxon>
        <taxon>Atherinomorphae</taxon>
        <taxon>Cyprinodontiformes</taxon>
        <taxon>Goodeidae</taxon>
        <taxon>Ataeniobius</taxon>
    </lineage>
</organism>
<dbReference type="InterPro" id="IPR006785">
    <property type="entry name" value="Pex14_N"/>
</dbReference>
<evidence type="ECO:0000256" key="10">
    <source>
        <dbReference type="RuleBase" id="RU367032"/>
    </source>
</evidence>
<gene>
    <name evidence="13" type="primary">PEX14_2</name>
    <name evidence="13" type="ORF">ATANTOWER_011002</name>
</gene>
<proteinExistence type="inferred from homology"/>
<feature type="compositionally biased region" description="Polar residues" evidence="11">
    <location>
        <begin position="1"/>
        <end position="14"/>
    </location>
</feature>
<evidence type="ECO:0000313" key="13">
    <source>
        <dbReference type="EMBL" id="MED6260282.1"/>
    </source>
</evidence>
<dbReference type="EMBL" id="JAHUTI010088753">
    <property type="protein sequence ID" value="MED6260282.1"/>
    <property type="molecule type" value="Genomic_DNA"/>
</dbReference>
<comment type="similarity">
    <text evidence="1 10">Belongs to the peroxin-14 family.</text>
</comment>
<dbReference type="InterPro" id="IPR025655">
    <property type="entry name" value="PEX14"/>
</dbReference>
<accession>A0ABU7CBE9</accession>
<evidence type="ECO:0000256" key="11">
    <source>
        <dbReference type="SAM" id="MobiDB-lite"/>
    </source>
</evidence>
<keyword evidence="5 10" id="KW-0472">Membrane</keyword>
<dbReference type="PANTHER" id="PTHR23058">
    <property type="entry name" value="PEROXISOMAL MEMBRANE PROTEIN PEX14"/>
    <property type="match status" value="1"/>
</dbReference>
<feature type="compositionally biased region" description="Basic and acidic residues" evidence="11">
    <location>
        <begin position="72"/>
        <end position="83"/>
    </location>
</feature>
<dbReference type="InterPro" id="IPR036388">
    <property type="entry name" value="WH-like_DNA-bd_sf"/>
</dbReference>
<dbReference type="Proteomes" id="UP001345963">
    <property type="component" value="Unassembled WGS sequence"/>
</dbReference>
<feature type="region of interest" description="Disordered" evidence="11">
    <location>
        <begin position="64"/>
        <end position="83"/>
    </location>
</feature>
<keyword evidence="2 10" id="KW-0813">Transport</keyword>
<name>A0ABU7CBE9_9TELE</name>
<keyword evidence="14" id="KW-1185">Reference proteome</keyword>
<keyword evidence="4" id="KW-0811">Translocation</keyword>
<keyword evidence="3 10" id="KW-0653">Protein transport</keyword>
<dbReference type="PANTHER" id="PTHR23058:SF0">
    <property type="entry name" value="PEROXISOMAL MEMBRANE PROTEIN PEX14"/>
    <property type="match status" value="1"/>
</dbReference>
<sequence length="83" mass="9007">MASTEQPEPPTQSGLPPGDDGAARPREALVATAVKFLQNPKVRESALATRKAFLRKKVSLLTDSSQSADVFPKPDHRRMMSCS</sequence>